<comment type="caution">
    <text evidence="2">The sequence shown here is derived from an EMBL/GenBank/DDBJ whole genome shotgun (WGS) entry which is preliminary data.</text>
</comment>
<gene>
    <name evidence="2" type="ORF">FDA94_21675</name>
</gene>
<evidence type="ECO:0000313" key="3">
    <source>
        <dbReference type="Proteomes" id="UP000308705"/>
    </source>
</evidence>
<dbReference type="Pfam" id="PF00797">
    <property type="entry name" value="Acetyltransf_2"/>
    <property type="match status" value="1"/>
</dbReference>
<dbReference type="PANTHER" id="PTHR11786">
    <property type="entry name" value="N-HYDROXYARYLAMINE O-ACETYLTRANSFERASE"/>
    <property type="match status" value="1"/>
</dbReference>
<evidence type="ECO:0000256" key="1">
    <source>
        <dbReference type="ARBA" id="ARBA00006547"/>
    </source>
</evidence>
<proteinExistence type="inferred from homology"/>
<accession>A0A4U3MBR4</accession>
<dbReference type="PANTHER" id="PTHR11786:SF0">
    <property type="entry name" value="ARYLAMINE N-ACETYLTRANSFERASE 4-RELATED"/>
    <property type="match status" value="1"/>
</dbReference>
<evidence type="ECO:0000313" key="2">
    <source>
        <dbReference type="EMBL" id="TKK86431.1"/>
    </source>
</evidence>
<reference evidence="2 3" key="1">
    <citation type="submission" date="2019-04" db="EMBL/GenBank/DDBJ databases">
        <title>Herbidospora sp. NEAU-GS14.nov., a novel actinomycete isolated from soil.</title>
        <authorList>
            <person name="Han L."/>
        </authorList>
    </citation>
    <scope>NUCLEOTIDE SEQUENCE [LARGE SCALE GENOMIC DNA]</scope>
    <source>
        <strain evidence="2 3">NEAU-GS14</strain>
    </source>
</reference>
<dbReference type="GO" id="GO:0016407">
    <property type="term" value="F:acetyltransferase activity"/>
    <property type="evidence" value="ECO:0007669"/>
    <property type="project" value="InterPro"/>
</dbReference>
<dbReference type="OrthoDB" id="7181050at2"/>
<organism evidence="2 3">
    <name type="scientific">Herbidospora galbida</name>
    <dbReference type="NCBI Taxonomy" id="2575442"/>
    <lineage>
        <taxon>Bacteria</taxon>
        <taxon>Bacillati</taxon>
        <taxon>Actinomycetota</taxon>
        <taxon>Actinomycetes</taxon>
        <taxon>Streptosporangiales</taxon>
        <taxon>Streptosporangiaceae</taxon>
        <taxon>Herbidospora</taxon>
    </lineage>
</organism>
<dbReference type="RefSeq" id="WP_137248904.1">
    <property type="nucleotide sequence ID" value="NZ_SZQA01000021.1"/>
</dbReference>
<protein>
    <submittedName>
        <fullName evidence="2">Arylamine N-acetyltransferase</fullName>
    </submittedName>
</protein>
<dbReference type="EMBL" id="SZQA01000021">
    <property type="protein sequence ID" value="TKK86431.1"/>
    <property type="molecule type" value="Genomic_DNA"/>
</dbReference>
<dbReference type="Proteomes" id="UP000308705">
    <property type="component" value="Unassembled WGS sequence"/>
</dbReference>
<dbReference type="InterPro" id="IPR001447">
    <property type="entry name" value="Arylamine_N-AcTrfase"/>
</dbReference>
<dbReference type="InterPro" id="IPR038765">
    <property type="entry name" value="Papain-like_cys_pep_sf"/>
</dbReference>
<dbReference type="AlphaFoldDB" id="A0A4U3MBR4"/>
<keyword evidence="2" id="KW-0808">Transferase</keyword>
<dbReference type="Gene3D" id="2.40.128.150">
    <property type="entry name" value="Cysteine proteinases"/>
    <property type="match status" value="1"/>
</dbReference>
<sequence length="281" mass="30472">MIDIDAYLHRLGLPREPPGVEALFALQRAHVERVPYETTEIWLGRSTTVDPHESAARIVSGRGGYCFHLNGALSELLSGLGYAVTRHFGGVQGSAADPAGARGNHLVLTVGGLPTEDNPSGEWLVDAGLGDAIHSPLPLIEGAYDQGPFTYRLRPSEAEPGGWRLDHDPRGSFVGMDFRKVPTEMTAFESEHVRLSTSPESGFVRVLAIQRRDATGVDSVRGLVLTRVGADSTSTTLDREGDYFAALADVFGLCPTGEERAILWPKLAESHEKWLATRENC</sequence>
<dbReference type="Gene3D" id="3.30.2140.10">
    <property type="entry name" value="Arylamine N-acetyltransferase"/>
    <property type="match status" value="1"/>
</dbReference>
<name>A0A4U3MBR4_9ACTN</name>
<keyword evidence="3" id="KW-1185">Reference proteome</keyword>
<dbReference type="SUPFAM" id="SSF54001">
    <property type="entry name" value="Cysteine proteinases"/>
    <property type="match status" value="1"/>
</dbReference>
<comment type="similarity">
    <text evidence="1">Belongs to the arylamine N-acetyltransferase family.</text>
</comment>